<accession>A0A3B0WFP8</accession>
<feature type="non-terminal residue" evidence="1">
    <location>
        <position position="242"/>
    </location>
</feature>
<sequence>MLVTFFFCNSYFYLVYKNNVDTPPPSKQSIQQALDKSINWVLKNQDELIKINNPVLWWFLDESASLTNNYKLSKLIWKYRNTVLDKNSIWTGYWVKKPPFTYIPGSLDHMEKYQKFFTYGLTCDLDLSEEKVIQDQLDENFCDWHPYYSSCITHQIMGVRLLQIKQCGDQEQNKKLVKKLAKLIESQLIWDPRVGDVYIQRVLTLVDSGNKEKIKPVWIKQILNEQRTDGSWANFYRLFNIT</sequence>
<proteinExistence type="predicted"/>
<gene>
    <name evidence="1" type="ORF">MNBD_GAMMA06-54</name>
</gene>
<organism evidence="1">
    <name type="scientific">hydrothermal vent metagenome</name>
    <dbReference type="NCBI Taxonomy" id="652676"/>
    <lineage>
        <taxon>unclassified sequences</taxon>
        <taxon>metagenomes</taxon>
        <taxon>ecological metagenomes</taxon>
    </lineage>
</organism>
<name>A0A3B0WFP8_9ZZZZ</name>
<dbReference type="AlphaFoldDB" id="A0A3B0WFP8"/>
<evidence type="ECO:0000313" key="1">
    <source>
        <dbReference type="EMBL" id="VAW50092.1"/>
    </source>
</evidence>
<protein>
    <submittedName>
        <fullName evidence="1">Uncharacterized protein</fullName>
    </submittedName>
</protein>
<reference evidence="1" key="1">
    <citation type="submission" date="2018-06" db="EMBL/GenBank/DDBJ databases">
        <authorList>
            <person name="Zhirakovskaya E."/>
        </authorList>
    </citation>
    <scope>NUCLEOTIDE SEQUENCE</scope>
</reference>
<dbReference type="EMBL" id="UOFD01000002">
    <property type="protein sequence ID" value="VAW50092.1"/>
    <property type="molecule type" value="Genomic_DNA"/>
</dbReference>